<evidence type="ECO:0000313" key="5">
    <source>
        <dbReference type="EMBL" id="KEQ28084.1"/>
    </source>
</evidence>
<name>A0A081PBL1_9SPHI</name>
<feature type="domain" description="HTH araC/xylS-type" evidence="4">
    <location>
        <begin position="193"/>
        <end position="291"/>
    </location>
</feature>
<dbReference type="GO" id="GO:0043565">
    <property type="term" value="F:sequence-specific DNA binding"/>
    <property type="evidence" value="ECO:0007669"/>
    <property type="project" value="InterPro"/>
</dbReference>
<dbReference type="SUPFAM" id="SSF46689">
    <property type="entry name" value="Homeodomain-like"/>
    <property type="match status" value="2"/>
</dbReference>
<dbReference type="GO" id="GO:0003700">
    <property type="term" value="F:DNA-binding transcription factor activity"/>
    <property type="evidence" value="ECO:0007669"/>
    <property type="project" value="InterPro"/>
</dbReference>
<evidence type="ECO:0000313" key="6">
    <source>
        <dbReference type="Proteomes" id="UP000028007"/>
    </source>
</evidence>
<dbReference type="InterPro" id="IPR018062">
    <property type="entry name" value="HTH_AraC-typ_CS"/>
</dbReference>
<dbReference type="PROSITE" id="PS00041">
    <property type="entry name" value="HTH_ARAC_FAMILY_1"/>
    <property type="match status" value="1"/>
</dbReference>
<reference evidence="5 6" key="1">
    <citation type="journal article" date="1992" name="Int. J. Syst. Bacteriol.">
        <title>Sphingobacterium antarcticus sp. nov. a Psychrotrophic Bacterium from the Soils of Schirmacher Oasis, Antarctica.</title>
        <authorList>
            <person name="Shivaji S."/>
            <person name="Ray M.K."/>
            <person name="Rao N.S."/>
            <person name="Saiserr L."/>
            <person name="Jagannadham M.V."/>
            <person name="Kumar G.S."/>
            <person name="Reddy G."/>
            <person name="Bhargava P.M."/>
        </authorList>
    </citation>
    <scope>NUCLEOTIDE SEQUENCE [LARGE SCALE GENOMIC DNA]</scope>
    <source>
        <strain evidence="5 6">4BY</strain>
    </source>
</reference>
<evidence type="ECO:0000256" key="3">
    <source>
        <dbReference type="ARBA" id="ARBA00023163"/>
    </source>
</evidence>
<dbReference type="EMBL" id="JNFF01000117">
    <property type="protein sequence ID" value="KEQ28084.1"/>
    <property type="molecule type" value="Genomic_DNA"/>
</dbReference>
<comment type="caution">
    <text evidence="5">The sequence shown here is derived from an EMBL/GenBank/DDBJ whole genome shotgun (WGS) entry which is preliminary data.</text>
</comment>
<dbReference type="InterPro" id="IPR037923">
    <property type="entry name" value="HTH-like"/>
</dbReference>
<keyword evidence="1" id="KW-0805">Transcription regulation</keyword>
<keyword evidence="2" id="KW-0238">DNA-binding</keyword>
<keyword evidence="3" id="KW-0804">Transcription</keyword>
<dbReference type="PANTHER" id="PTHR43280:SF30">
    <property type="entry name" value="MMSAB OPERON REGULATORY PROTEIN"/>
    <property type="match status" value="1"/>
</dbReference>
<evidence type="ECO:0000259" key="4">
    <source>
        <dbReference type="PROSITE" id="PS01124"/>
    </source>
</evidence>
<proteinExistence type="predicted"/>
<evidence type="ECO:0000256" key="1">
    <source>
        <dbReference type="ARBA" id="ARBA00023015"/>
    </source>
</evidence>
<dbReference type="InterPro" id="IPR003313">
    <property type="entry name" value="AraC-bd"/>
</dbReference>
<dbReference type="AlphaFoldDB" id="A0A081PBL1"/>
<accession>A0A081PBL1</accession>
<dbReference type="InterPro" id="IPR009057">
    <property type="entry name" value="Homeodomain-like_sf"/>
</dbReference>
<dbReference type="Gene3D" id="2.60.120.280">
    <property type="entry name" value="Regulatory protein AraC"/>
    <property type="match status" value="1"/>
</dbReference>
<dbReference type="eggNOG" id="COG2207">
    <property type="taxonomic scope" value="Bacteria"/>
</dbReference>
<dbReference type="PROSITE" id="PS01124">
    <property type="entry name" value="HTH_ARAC_FAMILY_2"/>
    <property type="match status" value="1"/>
</dbReference>
<dbReference type="Proteomes" id="UP000028007">
    <property type="component" value="Unassembled WGS sequence"/>
</dbReference>
<dbReference type="PANTHER" id="PTHR43280">
    <property type="entry name" value="ARAC-FAMILY TRANSCRIPTIONAL REGULATOR"/>
    <property type="match status" value="1"/>
</dbReference>
<sequence>MAMINFYKYLPVSKEDENWGLSVLNAGCTRTEASDCYPFEGHPAPHNFNWNTWRVLQEYQIIYITKGQGLFESASLKQTQVKAGTVIVIFPNERHRYKPDNQTGWDEYWVGLKGNIIDNLVQSGYLSIEKPCLYVGFNENIFNLYNCIIDKTKEEKQGYQPLVSGAVLHLIGACHAVIKQSSTENKEEETIINKAMLLFRSNINNSYSPQLAAQQLNIGYSSFRKLFKNYTGLSPGQYYLQLKIEKAKEMLCGTNLPIKEISIELNFDSSFYFSKIFKKKTGIKPTDYRKRSQEPA</sequence>
<evidence type="ECO:0000256" key="2">
    <source>
        <dbReference type="ARBA" id="ARBA00023125"/>
    </source>
</evidence>
<dbReference type="SUPFAM" id="SSF51215">
    <property type="entry name" value="Regulatory protein AraC"/>
    <property type="match status" value="1"/>
</dbReference>
<dbReference type="PRINTS" id="PR00032">
    <property type="entry name" value="HTHARAC"/>
</dbReference>
<dbReference type="Pfam" id="PF02311">
    <property type="entry name" value="AraC_binding"/>
    <property type="match status" value="1"/>
</dbReference>
<dbReference type="Pfam" id="PF12833">
    <property type="entry name" value="HTH_18"/>
    <property type="match status" value="1"/>
</dbReference>
<organism evidence="5 6">
    <name type="scientific">Pedobacter antarcticus 4BY</name>
    <dbReference type="NCBI Taxonomy" id="1358423"/>
    <lineage>
        <taxon>Bacteria</taxon>
        <taxon>Pseudomonadati</taxon>
        <taxon>Bacteroidota</taxon>
        <taxon>Sphingobacteriia</taxon>
        <taxon>Sphingobacteriales</taxon>
        <taxon>Sphingobacteriaceae</taxon>
        <taxon>Pedobacter</taxon>
    </lineage>
</organism>
<dbReference type="InterPro" id="IPR018060">
    <property type="entry name" value="HTH_AraC"/>
</dbReference>
<dbReference type="InterPro" id="IPR020449">
    <property type="entry name" value="Tscrpt_reg_AraC-type_HTH"/>
</dbReference>
<dbReference type="SMART" id="SM00342">
    <property type="entry name" value="HTH_ARAC"/>
    <property type="match status" value="1"/>
</dbReference>
<gene>
    <name evidence="5" type="ORF">N180_00150</name>
</gene>
<protein>
    <submittedName>
        <fullName evidence="5">AraC family transcriptional regulator</fullName>
    </submittedName>
</protein>
<dbReference type="Gene3D" id="1.10.10.60">
    <property type="entry name" value="Homeodomain-like"/>
    <property type="match status" value="2"/>
</dbReference>
<keyword evidence="6" id="KW-1185">Reference proteome</keyword>